<organism evidence="1 2">
    <name type="scientific">Scortum barcoo</name>
    <name type="common">barcoo grunter</name>
    <dbReference type="NCBI Taxonomy" id="214431"/>
    <lineage>
        <taxon>Eukaryota</taxon>
        <taxon>Metazoa</taxon>
        <taxon>Chordata</taxon>
        <taxon>Craniata</taxon>
        <taxon>Vertebrata</taxon>
        <taxon>Euteleostomi</taxon>
        <taxon>Actinopterygii</taxon>
        <taxon>Neopterygii</taxon>
        <taxon>Teleostei</taxon>
        <taxon>Neoteleostei</taxon>
        <taxon>Acanthomorphata</taxon>
        <taxon>Eupercaria</taxon>
        <taxon>Centrarchiformes</taxon>
        <taxon>Terapontoidei</taxon>
        <taxon>Terapontidae</taxon>
        <taxon>Scortum</taxon>
    </lineage>
</organism>
<reference evidence="1" key="1">
    <citation type="submission" date="2022-04" db="EMBL/GenBank/DDBJ databases">
        <title>Jade perch genome.</title>
        <authorList>
            <person name="Chao B."/>
        </authorList>
    </citation>
    <scope>NUCLEOTIDE SEQUENCE</scope>
    <source>
        <strain evidence="1">CB-2022</strain>
    </source>
</reference>
<keyword evidence="2" id="KW-1185">Reference proteome</keyword>
<comment type="caution">
    <text evidence="1">The sequence shown here is derived from an EMBL/GenBank/DDBJ whole genome shotgun (WGS) entry which is preliminary data.</text>
</comment>
<accession>A0ACB8VUI2</accession>
<sequence>MPARVLERRIRPDSRTLGFRRNNAVFVLVVEHWTSFYVSLHRVLEGLWEFAQPVYMCFVDLEKAFDCVPRGILVGGCSTRSMGSGAFAKGCSVSVRPEQELGSHCRQTVECEASGMRIGISKSEAMDLDQKRVACPLRSCMPRSLTLSSTSLVPEESFPPPVATKAPADTQSTAADHLQPRTNSQAPQPVRSDPSRAPKWLELPGGFDEGRHGACWKHLLLHRGAQTSKLLFCRCVLLRGLLIPNCPQKMSI</sequence>
<dbReference type="Proteomes" id="UP000831701">
    <property type="component" value="Chromosome 17"/>
</dbReference>
<name>A0ACB8VUI2_9TELE</name>
<protein>
    <submittedName>
        <fullName evidence="1">Uncharacterized protein</fullName>
    </submittedName>
</protein>
<evidence type="ECO:0000313" key="2">
    <source>
        <dbReference type="Proteomes" id="UP000831701"/>
    </source>
</evidence>
<evidence type="ECO:0000313" key="1">
    <source>
        <dbReference type="EMBL" id="KAI3359209.1"/>
    </source>
</evidence>
<gene>
    <name evidence="1" type="ORF">L3Q82_002734</name>
</gene>
<dbReference type="EMBL" id="CM041547">
    <property type="protein sequence ID" value="KAI3359209.1"/>
    <property type="molecule type" value="Genomic_DNA"/>
</dbReference>
<proteinExistence type="predicted"/>